<dbReference type="Pfam" id="PF12974">
    <property type="entry name" value="Phosphonate-bd"/>
    <property type="match status" value="1"/>
</dbReference>
<keyword evidence="2" id="KW-0813">Transport</keyword>
<dbReference type="SUPFAM" id="SSF53850">
    <property type="entry name" value="Periplasmic binding protein-like II"/>
    <property type="match status" value="1"/>
</dbReference>
<evidence type="ECO:0000256" key="3">
    <source>
        <dbReference type="ARBA" id="ARBA00022729"/>
    </source>
</evidence>
<evidence type="ECO:0000256" key="5">
    <source>
        <dbReference type="ARBA" id="ARBA00070228"/>
    </source>
</evidence>
<dbReference type="GO" id="GO:0042626">
    <property type="term" value="F:ATPase-coupled transmembrane transporter activity"/>
    <property type="evidence" value="ECO:0007669"/>
    <property type="project" value="InterPro"/>
</dbReference>
<dbReference type="RefSeq" id="WP_083408504.1">
    <property type="nucleotide sequence ID" value="NZ_LT629971.1"/>
</dbReference>
<dbReference type="GO" id="GO:0016020">
    <property type="term" value="C:membrane"/>
    <property type="evidence" value="ECO:0007669"/>
    <property type="project" value="InterPro"/>
</dbReference>
<dbReference type="Gene3D" id="3.40.190.10">
    <property type="entry name" value="Periplasmic binding protein-like II"/>
    <property type="match status" value="2"/>
</dbReference>
<dbReference type="AlphaFoldDB" id="A0A1H6KUG6"/>
<dbReference type="OrthoDB" id="506623at2"/>
<dbReference type="InterPro" id="IPR001638">
    <property type="entry name" value="Solute-binding_3/MltF_N"/>
</dbReference>
<sequence>MSRFVTVLVLLGLVLTGCVSREDAADSRDAPAEVPLSELSGLTLNVGDQKGGTEALLRASGALDGAPYAISFSTFTSGPPQIEAATAGKIDFAITGNTPPIFGAASNAKVKVVSAYDGGGQGDQILVPADSPIQSVADLRGKSIAVAKGSSAHGHTLVQLNKAGLQASDVKLVFLQPADALSAFTQHRVDVWAVWDPYTAQAENELPVRSIARATGVTNGAGFGIASDAALADPKRNTALSDLLQRYAKAVRWANDNREQWARRYGEEVGLDPKVASLAQGRSLRLPTDLSDELIGSEQDMADLFAESGQIAAAPDFARWVDRRYTDVLKPLYLDRS</sequence>
<dbReference type="PANTHER" id="PTHR30024">
    <property type="entry name" value="ALIPHATIC SULFONATES-BINDING PROTEIN-RELATED"/>
    <property type="match status" value="1"/>
</dbReference>
<evidence type="ECO:0000256" key="4">
    <source>
        <dbReference type="ARBA" id="ARBA00055538"/>
    </source>
</evidence>
<dbReference type="PROSITE" id="PS51257">
    <property type="entry name" value="PROKAR_LIPOPROTEIN"/>
    <property type="match status" value="1"/>
</dbReference>
<dbReference type="PANTHER" id="PTHR30024:SF48">
    <property type="entry name" value="ABC TRANSPORTER SUBSTRATE-BINDING PROTEIN"/>
    <property type="match status" value="1"/>
</dbReference>
<evidence type="ECO:0000313" key="7">
    <source>
        <dbReference type="EMBL" id="SEH76578.1"/>
    </source>
</evidence>
<dbReference type="InterPro" id="IPR010067">
    <property type="entry name" value="ABC_SsuA_sub-bd"/>
</dbReference>
<reference evidence="8" key="1">
    <citation type="submission" date="2016-10" db="EMBL/GenBank/DDBJ databases">
        <authorList>
            <person name="Varghese N."/>
            <person name="Submissions S."/>
        </authorList>
    </citation>
    <scope>NUCLEOTIDE SEQUENCE [LARGE SCALE GENOMIC DNA]</scope>
    <source>
        <strain evidence="8">DSM 45405</strain>
    </source>
</reference>
<comment type="similarity">
    <text evidence="1">Belongs to the bacterial solute-binding protein SsuA/TauA family.</text>
</comment>
<dbReference type="Proteomes" id="UP000182915">
    <property type="component" value="Chromosome I"/>
</dbReference>
<dbReference type="STRING" id="370526.SAMN04489835_3840"/>
<evidence type="ECO:0000256" key="2">
    <source>
        <dbReference type="ARBA" id="ARBA00022448"/>
    </source>
</evidence>
<dbReference type="SMART" id="SM00062">
    <property type="entry name" value="PBPb"/>
    <property type="match status" value="1"/>
</dbReference>
<evidence type="ECO:0000313" key="8">
    <source>
        <dbReference type="Proteomes" id="UP000182915"/>
    </source>
</evidence>
<feature type="domain" description="Solute-binding protein family 3/N-terminal" evidence="6">
    <location>
        <begin position="43"/>
        <end position="269"/>
    </location>
</feature>
<gene>
    <name evidence="7" type="ORF">SAMN04489835_3840</name>
</gene>
<name>A0A1H6KUG6_MYCRU</name>
<protein>
    <recommendedName>
        <fullName evidence="5">Putative aliphatic sulfonates-binding protein</fullName>
    </recommendedName>
</protein>
<accession>A0A1H6KUG6</accession>
<dbReference type="CDD" id="cd13558">
    <property type="entry name" value="PBP2_SsuA_like_2"/>
    <property type="match status" value="1"/>
</dbReference>
<keyword evidence="3" id="KW-0732">Signal</keyword>
<evidence type="ECO:0000256" key="1">
    <source>
        <dbReference type="ARBA" id="ARBA00010742"/>
    </source>
</evidence>
<comment type="function">
    <text evidence="4">Part of a binding-protein-dependent transport system for aliphatic sulfonates. Putative binding protein.</text>
</comment>
<keyword evidence="8" id="KW-1185">Reference proteome</keyword>
<organism evidence="7 8">
    <name type="scientific">Mycolicibacterium rutilum</name>
    <name type="common">Mycobacterium rutilum</name>
    <dbReference type="NCBI Taxonomy" id="370526"/>
    <lineage>
        <taxon>Bacteria</taxon>
        <taxon>Bacillati</taxon>
        <taxon>Actinomycetota</taxon>
        <taxon>Actinomycetes</taxon>
        <taxon>Mycobacteriales</taxon>
        <taxon>Mycobacteriaceae</taxon>
        <taxon>Mycolicibacterium</taxon>
    </lineage>
</organism>
<proteinExistence type="inferred from homology"/>
<dbReference type="EMBL" id="LT629971">
    <property type="protein sequence ID" value="SEH76578.1"/>
    <property type="molecule type" value="Genomic_DNA"/>
</dbReference>
<evidence type="ECO:0000259" key="6">
    <source>
        <dbReference type="SMART" id="SM00062"/>
    </source>
</evidence>
<dbReference type="FunFam" id="3.40.190.10:FF:000050">
    <property type="entry name" value="Sulfonate ABC transporter substrate-binding protein"/>
    <property type="match status" value="1"/>
</dbReference>
<dbReference type="NCBIfam" id="TIGR01728">
    <property type="entry name" value="SsuA_fam"/>
    <property type="match status" value="1"/>
</dbReference>